<evidence type="ECO:0000256" key="2">
    <source>
        <dbReference type="ARBA" id="ARBA00022692"/>
    </source>
</evidence>
<evidence type="ECO:0000256" key="6">
    <source>
        <dbReference type="SAM" id="SignalP"/>
    </source>
</evidence>
<evidence type="ECO:0000259" key="8">
    <source>
        <dbReference type="Pfam" id="PF02932"/>
    </source>
</evidence>
<evidence type="ECO:0000313" key="10">
    <source>
        <dbReference type="RefSeq" id="XP_022331210.1"/>
    </source>
</evidence>
<gene>
    <name evidence="10" type="primary">LOC111129241</name>
</gene>
<name>A0A8B8DTJ3_CRAVI</name>
<evidence type="ECO:0000256" key="3">
    <source>
        <dbReference type="ARBA" id="ARBA00022989"/>
    </source>
</evidence>
<evidence type="ECO:0000256" key="1">
    <source>
        <dbReference type="ARBA" id="ARBA00004141"/>
    </source>
</evidence>
<proteinExistence type="predicted"/>
<dbReference type="CDD" id="cd19051">
    <property type="entry name" value="LGIC_TM_cation"/>
    <property type="match status" value="1"/>
</dbReference>
<evidence type="ECO:0000256" key="5">
    <source>
        <dbReference type="SAM" id="Phobius"/>
    </source>
</evidence>
<feature type="transmembrane region" description="Helical" evidence="5">
    <location>
        <begin position="287"/>
        <end position="315"/>
    </location>
</feature>
<dbReference type="GO" id="GO:0005230">
    <property type="term" value="F:extracellular ligand-gated monoatomic ion channel activity"/>
    <property type="evidence" value="ECO:0007669"/>
    <property type="project" value="InterPro"/>
</dbReference>
<dbReference type="SUPFAM" id="SSF63712">
    <property type="entry name" value="Nicotinic receptor ligand binding domain-like"/>
    <property type="match status" value="1"/>
</dbReference>
<dbReference type="Gene3D" id="1.20.58.390">
    <property type="entry name" value="Neurotransmitter-gated ion-channel transmembrane domain"/>
    <property type="match status" value="1"/>
</dbReference>
<keyword evidence="4 5" id="KW-0472">Membrane</keyword>
<feature type="domain" description="Neurotransmitter-gated ion-channel transmembrane" evidence="8">
    <location>
        <begin position="233"/>
        <end position="369"/>
    </location>
</feature>
<dbReference type="Gene3D" id="2.70.170.10">
    <property type="entry name" value="Neurotransmitter-gated ion-channel ligand-binding domain"/>
    <property type="match status" value="1"/>
</dbReference>
<dbReference type="InterPro" id="IPR006029">
    <property type="entry name" value="Neurotrans-gated_channel_TM"/>
</dbReference>
<keyword evidence="3 5" id="KW-1133">Transmembrane helix</keyword>
<dbReference type="Proteomes" id="UP000694844">
    <property type="component" value="Chromosome 4"/>
</dbReference>
<dbReference type="SUPFAM" id="SSF90112">
    <property type="entry name" value="Neurotransmitter-gated ion-channel transmembrane pore"/>
    <property type="match status" value="1"/>
</dbReference>
<dbReference type="InterPro" id="IPR006201">
    <property type="entry name" value="Neur_channel"/>
</dbReference>
<dbReference type="GO" id="GO:0004888">
    <property type="term" value="F:transmembrane signaling receptor activity"/>
    <property type="evidence" value="ECO:0007669"/>
    <property type="project" value="InterPro"/>
</dbReference>
<comment type="subcellular location">
    <subcellularLocation>
        <location evidence="1">Membrane</location>
        <topology evidence="1">Multi-pass membrane protein</topology>
    </subcellularLocation>
</comment>
<evidence type="ECO:0000313" key="9">
    <source>
        <dbReference type="Proteomes" id="UP000694844"/>
    </source>
</evidence>
<dbReference type="InterPro" id="IPR036719">
    <property type="entry name" value="Neuro-gated_channel_TM_sf"/>
</dbReference>
<dbReference type="Pfam" id="PF02931">
    <property type="entry name" value="Neur_chan_LBD"/>
    <property type="match status" value="1"/>
</dbReference>
<keyword evidence="9" id="KW-1185">Reference proteome</keyword>
<evidence type="ECO:0000259" key="7">
    <source>
        <dbReference type="Pfam" id="PF02931"/>
    </source>
</evidence>
<protein>
    <submittedName>
        <fullName evidence="10">Acetylcholine receptor subunit alpha-like</fullName>
    </submittedName>
</protein>
<sequence length="422" mass="47992">MGNIPLWVLFLVGTVSSTDYDSVDRLTNKMLEGYNNMVRGSNDISQRTIVAFTFQLVRIVEYDEVNGKLAVAGFFFMQWQDDRMTWDPNQYNGTADILFEESEVWTPHIILSSAHSNFRKLGMDKLPVRFDATGKSYWFPADVFSTSCSPDIYYYPYDTQNCILFFSFWGYGINEVGFYPLLDEVNRYVYADHGLWNLTDSSVTLTEDPAINLIAAVIRLTLVRMPNFYLINMILPIVVTGMLNILVFLLPAESGERVGYSITVLLAIAVFQTIASEQLPPVSRPQISLLCIKLLVDLLLSVLVTTLTIVSLYFYDMPDSRKVPVCLRGMCNVILCRTCRSSRKEEDKYDYVEETYEIYKIVDGQKVTSSISLSDQRSSDEKESKSKEITWEDVGRCSDIVFTVFSLLSFVASNAVFAVLVM</sequence>
<evidence type="ECO:0000256" key="4">
    <source>
        <dbReference type="ARBA" id="ARBA00023136"/>
    </source>
</evidence>
<keyword evidence="6" id="KW-0732">Signal</keyword>
<feature type="domain" description="Neurotransmitter-gated ion-channel ligand-binding" evidence="7">
    <location>
        <begin position="24"/>
        <end position="210"/>
    </location>
</feature>
<dbReference type="KEGG" id="cvn:111129241"/>
<keyword evidence="2 5" id="KW-0812">Transmembrane</keyword>
<feature type="transmembrane region" description="Helical" evidence="5">
    <location>
        <begin position="228"/>
        <end position="251"/>
    </location>
</feature>
<feature type="chain" id="PRO_5033989888" evidence="6">
    <location>
        <begin position="18"/>
        <end position="422"/>
    </location>
</feature>
<feature type="transmembrane region" description="Helical" evidence="5">
    <location>
        <begin position="400"/>
        <end position="421"/>
    </location>
</feature>
<reference evidence="10" key="1">
    <citation type="submission" date="2025-08" db="UniProtKB">
        <authorList>
            <consortium name="RefSeq"/>
        </authorList>
    </citation>
    <scope>IDENTIFICATION</scope>
    <source>
        <tissue evidence="10">Whole sample</tissue>
    </source>
</reference>
<dbReference type="GeneID" id="111129241"/>
<feature type="signal peptide" evidence="6">
    <location>
        <begin position="1"/>
        <end position="17"/>
    </location>
</feature>
<dbReference type="OrthoDB" id="5975154at2759"/>
<dbReference type="RefSeq" id="XP_022331210.1">
    <property type="nucleotide sequence ID" value="XM_022475502.1"/>
</dbReference>
<dbReference type="PRINTS" id="PR00252">
    <property type="entry name" value="NRIONCHANNEL"/>
</dbReference>
<dbReference type="InterPro" id="IPR006202">
    <property type="entry name" value="Neur_chan_lig-bd"/>
</dbReference>
<feature type="transmembrane region" description="Helical" evidence="5">
    <location>
        <begin position="258"/>
        <end position="275"/>
    </location>
</feature>
<dbReference type="InterPro" id="IPR036734">
    <property type="entry name" value="Neur_chan_lig-bd_sf"/>
</dbReference>
<accession>A0A8B8DTJ3</accession>
<dbReference type="InterPro" id="IPR038050">
    <property type="entry name" value="Neuro_actylchol_rec"/>
</dbReference>
<dbReference type="CDD" id="cd18989">
    <property type="entry name" value="LGIC_ECD_cation"/>
    <property type="match status" value="1"/>
</dbReference>
<dbReference type="Pfam" id="PF02932">
    <property type="entry name" value="Neur_chan_memb"/>
    <property type="match status" value="1"/>
</dbReference>
<dbReference type="PANTHER" id="PTHR18945">
    <property type="entry name" value="NEUROTRANSMITTER GATED ION CHANNEL"/>
    <property type="match status" value="1"/>
</dbReference>
<dbReference type="AlphaFoldDB" id="A0A8B8DTJ3"/>
<dbReference type="GO" id="GO:0016020">
    <property type="term" value="C:membrane"/>
    <property type="evidence" value="ECO:0007669"/>
    <property type="project" value="UniProtKB-SubCell"/>
</dbReference>
<organism evidence="9 10">
    <name type="scientific">Crassostrea virginica</name>
    <name type="common">Eastern oyster</name>
    <dbReference type="NCBI Taxonomy" id="6565"/>
    <lineage>
        <taxon>Eukaryota</taxon>
        <taxon>Metazoa</taxon>
        <taxon>Spiralia</taxon>
        <taxon>Lophotrochozoa</taxon>
        <taxon>Mollusca</taxon>
        <taxon>Bivalvia</taxon>
        <taxon>Autobranchia</taxon>
        <taxon>Pteriomorphia</taxon>
        <taxon>Ostreida</taxon>
        <taxon>Ostreoidea</taxon>
        <taxon>Ostreidae</taxon>
        <taxon>Crassostrea</taxon>
    </lineage>
</organism>